<evidence type="ECO:0000313" key="3">
    <source>
        <dbReference type="Proteomes" id="UP000275076"/>
    </source>
</evidence>
<dbReference type="PANTHER" id="PTHR33336">
    <property type="entry name" value="QUINOL MONOOXYGENASE YGIN-RELATED"/>
    <property type="match status" value="1"/>
</dbReference>
<reference evidence="2 3" key="1">
    <citation type="submission" date="2018-10" db="EMBL/GenBank/DDBJ databases">
        <title>Draft genome sequence of Bacillus salarius IM0101, isolated from a hypersaline soil in Inner Mongolia, China.</title>
        <authorList>
            <person name="Yamprayoonswat W."/>
            <person name="Boonvisut S."/>
            <person name="Jumpathong W."/>
            <person name="Sittihan S."/>
            <person name="Ruangsuj P."/>
            <person name="Wanthongcharoen S."/>
            <person name="Thongpramul N."/>
            <person name="Pimmason S."/>
            <person name="Yu B."/>
            <person name="Yasawong M."/>
        </authorList>
    </citation>
    <scope>NUCLEOTIDE SEQUENCE [LARGE SCALE GENOMIC DNA]</scope>
    <source>
        <strain evidence="2 3">IM0101</strain>
    </source>
</reference>
<sequence length="96" mass="11295">MIIIHAHIKVKPDCRLDFLERTKELVKQSQAEEGNISYKLYEDTEDSNTFVMVEEWKDEDAVAYHFETPHFKDFGKLSEELLQEPPHVIKYDAAPQ</sequence>
<dbReference type="Pfam" id="PF03992">
    <property type="entry name" value="ABM"/>
    <property type="match status" value="1"/>
</dbReference>
<dbReference type="PANTHER" id="PTHR33336:SF3">
    <property type="entry name" value="ABM DOMAIN-CONTAINING PROTEIN"/>
    <property type="match status" value="1"/>
</dbReference>
<organism evidence="2 3">
    <name type="scientific">Salibacterium salarium</name>
    <dbReference type="NCBI Taxonomy" id="284579"/>
    <lineage>
        <taxon>Bacteria</taxon>
        <taxon>Bacillati</taxon>
        <taxon>Bacillota</taxon>
        <taxon>Bacilli</taxon>
        <taxon>Bacillales</taxon>
        <taxon>Bacillaceae</taxon>
    </lineage>
</organism>
<dbReference type="InterPro" id="IPR007138">
    <property type="entry name" value="ABM_dom"/>
</dbReference>
<dbReference type="GO" id="GO:0004497">
    <property type="term" value="F:monooxygenase activity"/>
    <property type="evidence" value="ECO:0007669"/>
    <property type="project" value="UniProtKB-KW"/>
</dbReference>
<protein>
    <submittedName>
        <fullName evidence="2">Antibiotic biosynthesis monooxygenase</fullName>
    </submittedName>
</protein>
<comment type="caution">
    <text evidence="2">The sequence shown here is derived from an EMBL/GenBank/DDBJ whole genome shotgun (WGS) entry which is preliminary data.</text>
</comment>
<dbReference type="Proteomes" id="UP000275076">
    <property type="component" value="Unassembled WGS sequence"/>
</dbReference>
<dbReference type="InterPro" id="IPR011008">
    <property type="entry name" value="Dimeric_a/b-barrel"/>
</dbReference>
<dbReference type="InterPro" id="IPR050744">
    <property type="entry name" value="AI-2_Isomerase_LsrG"/>
</dbReference>
<keyword evidence="2" id="KW-0503">Monooxygenase</keyword>
<dbReference type="AlphaFoldDB" id="A0A3R9QM14"/>
<dbReference type="EMBL" id="RBVX01000009">
    <property type="protein sequence ID" value="RSL33319.1"/>
    <property type="molecule type" value="Genomic_DNA"/>
</dbReference>
<keyword evidence="3" id="KW-1185">Reference proteome</keyword>
<proteinExistence type="predicted"/>
<accession>A0A3R9QM14</accession>
<gene>
    <name evidence="2" type="ORF">D7Z54_11825</name>
</gene>
<dbReference type="OrthoDB" id="287932at2"/>
<dbReference type="PROSITE" id="PS51725">
    <property type="entry name" value="ABM"/>
    <property type="match status" value="1"/>
</dbReference>
<dbReference type="Gene3D" id="3.30.70.100">
    <property type="match status" value="1"/>
</dbReference>
<evidence type="ECO:0000259" key="1">
    <source>
        <dbReference type="PROSITE" id="PS51725"/>
    </source>
</evidence>
<dbReference type="SUPFAM" id="SSF54909">
    <property type="entry name" value="Dimeric alpha+beta barrel"/>
    <property type="match status" value="1"/>
</dbReference>
<evidence type="ECO:0000313" key="2">
    <source>
        <dbReference type="EMBL" id="RSL33319.1"/>
    </source>
</evidence>
<name>A0A3R9QM14_9BACI</name>
<feature type="domain" description="ABM" evidence="1">
    <location>
        <begin position="2"/>
        <end position="91"/>
    </location>
</feature>
<keyword evidence="2" id="KW-0560">Oxidoreductase</keyword>